<protein>
    <recommendedName>
        <fullName evidence="4">DUF5518 domain-containing protein</fullName>
    </recommendedName>
</protein>
<keyword evidence="1" id="KW-1133">Transmembrane helix</keyword>
<dbReference type="EMBL" id="LMVM01000038">
    <property type="protein sequence ID" value="PAV03389.1"/>
    <property type="molecule type" value="Genomic_DNA"/>
</dbReference>
<sequence length="70" mass="7379">MVNAILAAILSLIIPGLGQIAAGEVKKGIIFFVIAVILGLLFSMISSFIGIISFLFAIYAAYDAYQIAKA</sequence>
<keyword evidence="1" id="KW-0812">Transmembrane</keyword>
<evidence type="ECO:0008006" key="4">
    <source>
        <dbReference type="Google" id="ProtNLM"/>
    </source>
</evidence>
<keyword evidence="1" id="KW-0472">Membrane</keyword>
<dbReference type="Proteomes" id="UP000217784">
    <property type="component" value="Unassembled WGS sequence"/>
</dbReference>
<accession>A0A2A2H1X4</accession>
<feature type="transmembrane region" description="Helical" evidence="1">
    <location>
        <begin position="28"/>
        <end position="61"/>
    </location>
</feature>
<proteinExistence type="predicted"/>
<dbReference type="AlphaFoldDB" id="A0A2A2H1X4"/>
<comment type="caution">
    <text evidence="2">The sequence shown here is derived from an EMBL/GenBank/DDBJ whole genome shotgun (WGS) entry which is preliminary data.</text>
</comment>
<keyword evidence="3" id="KW-1185">Reference proteome</keyword>
<evidence type="ECO:0000313" key="2">
    <source>
        <dbReference type="EMBL" id="PAV03389.1"/>
    </source>
</evidence>
<dbReference type="RefSeq" id="WP_069583260.1">
    <property type="nucleotide sequence ID" value="NZ_LMVM01000038.1"/>
</dbReference>
<evidence type="ECO:0000313" key="3">
    <source>
        <dbReference type="Proteomes" id="UP000217784"/>
    </source>
</evidence>
<reference evidence="2 3" key="1">
    <citation type="journal article" date="2017" name="BMC Genomics">
        <title>Genomic analysis of methanogenic archaea reveals a shift towards energy conservation.</title>
        <authorList>
            <person name="Gilmore S.P."/>
            <person name="Henske J.K."/>
            <person name="Sexton J.A."/>
            <person name="Solomon K.V."/>
            <person name="Seppala S."/>
            <person name="Yoo J.I."/>
            <person name="Huyett L.M."/>
            <person name="Pressman A."/>
            <person name="Cogan J.Z."/>
            <person name="Kivenson V."/>
            <person name="Peng X."/>
            <person name="Tan Y."/>
            <person name="Valentine D.L."/>
            <person name="O'Malley M.A."/>
        </authorList>
    </citation>
    <scope>NUCLEOTIDE SEQUENCE [LARGE SCALE GENOMIC DNA]</scope>
    <source>
        <strain evidence="2 3">M.o.H.</strain>
    </source>
</reference>
<name>A0A2A2H1X4_METBR</name>
<evidence type="ECO:0000256" key="1">
    <source>
        <dbReference type="SAM" id="Phobius"/>
    </source>
</evidence>
<gene>
    <name evidence="2" type="ORF">ASJ80_00070</name>
</gene>
<organism evidence="2 3">
    <name type="scientific">Methanobacterium bryantii</name>
    <dbReference type="NCBI Taxonomy" id="2161"/>
    <lineage>
        <taxon>Archaea</taxon>
        <taxon>Methanobacteriati</taxon>
        <taxon>Methanobacteriota</taxon>
        <taxon>Methanomada group</taxon>
        <taxon>Methanobacteria</taxon>
        <taxon>Methanobacteriales</taxon>
        <taxon>Methanobacteriaceae</taxon>
        <taxon>Methanobacterium</taxon>
    </lineage>
</organism>